<geneLocation type="plasmid" evidence="2 4">
    <name>pBIL</name>
</geneLocation>
<protein>
    <submittedName>
        <fullName evidence="3">DsrE family protein</fullName>
    </submittedName>
    <submittedName>
        <fullName evidence="2">DsrE/DsrF-like family protein</fullName>
    </submittedName>
</protein>
<dbReference type="Proteomes" id="UP001246473">
    <property type="component" value="Unassembled WGS sequence"/>
</dbReference>
<dbReference type="PANTHER" id="PTHR37691:SF1">
    <property type="entry name" value="BLR3518 PROTEIN"/>
    <property type="match status" value="1"/>
</dbReference>
<feature type="chain" id="PRO_5042797977" evidence="1">
    <location>
        <begin position="23"/>
        <end position="186"/>
    </location>
</feature>
<dbReference type="Proteomes" id="UP000032614">
    <property type="component" value="Plasmid pBIL"/>
</dbReference>
<reference evidence="3" key="2">
    <citation type="submission" date="2022-08" db="EMBL/GenBank/DDBJ databases">
        <authorList>
            <person name="Kim S.-J."/>
        </authorList>
    </citation>
    <scope>NUCLEOTIDE SEQUENCE</scope>
    <source>
        <strain evidence="3">KJ</strain>
    </source>
</reference>
<reference evidence="2 4" key="1">
    <citation type="journal article" date="2015" name="Genome Announc.">
        <title>Complete genome sequences for 59 burkholderia isolates, both pathogenic and near neighbor.</title>
        <authorList>
            <person name="Johnson S.L."/>
            <person name="Bishop-Lilly K.A."/>
            <person name="Ladner J.T."/>
            <person name="Daligault H.E."/>
            <person name="Davenport K.W."/>
            <person name="Jaissle J."/>
            <person name="Frey K.G."/>
            <person name="Koroleva G.I."/>
            <person name="Bruce D.C."/>
            <person name="Coyne S.R."/>
            <person name="Broomall S.M."/>
            <person name="Li P.E."/>
            <person name="Teshima H."/>
            <person name="Gibbons H.S."/>
            <person name="Palacios G.F."/>
            <person name="Rosenzweig C.N."/>
            <person name="Redden C.L."/>
            <person name="Xu Y."/>
            <person name="Minogue T.D."/>
            <person name="Chain P.S."/>
        </authorList>
    </citation>
    <scope>NUCLEOTIDE SEQUENCE [LARGE SCALE GENOMIC DNA]</scope>
    <source>
        <strain evidence="2 4">ATCC BAA-463</strain>
        <plasmid evidence="2 4">pBIL</plasmid>
    </source>
</reference>
<organism evidence="3 5">
    <name type="scientific">Paraburkholderia fungorum</name>
    <dbReference type="NCBI Taxonomy" id="134537"/>
    <lineage>
        <taxon>Bacteria</taxon>
        <taxon>Pseudomonadati</taxon>
        <taxon>Pseudomonadota</taxon>
        <taxon>Betaproteobacteria</taxon>
        <taxon>Burkholderiales</taxon>
        <taxon>Burkholderiaceae</taxon>
        <taxon>Paraburkholderia</taxon>
    </lineage>
</organism>
<dbReference type="Gene3D" id="3.40.1260.10">
    <property type="entry name" value="DsrEFH-like"/>
    <property type="match status" value="1"/>
</dbReference>
<keyword evidence="2" id="KW-0614">Plasmid</keyword>
<dbReference type="InterPro" id="IPR027396">
    <property type="entry name" value="DsrEFH-like"/>
</dbReference>
<dbReference type="PANTHER" id="PTHR37691">
    <property type="entry name" value="BLR3518 PROTEIN"/>
    <property type="match status" value="1"/>
</dbReference>
<feature type="signal peptide" evidence="1">
    <location>
        <begin position="1"/>
        <end position="22"/>
    </location>
</feature>
<gene>
    <name evidence="2" type="ORF">OI25_7889</name>
    <name evidence="3" type="ORF">ParKJ_21760</name>
</gene>
<evidence type="ECO:0000313" key="3">
    <source>
        <dbReference type="EMBL" id="MDT8840055.1"/>
    </source>
</evidence>
<dbReference type="SUPFAM" id="SSF75169">
    <property type="entry name" value="DsrEFH-like"/>
    <property type="match status" value="1"/>
</dbReference>
<accession>A0AAP5QAE6</accession>
<keyword evidence="1" id="KW-0732">Signal</keyword>
<dbReference type="KEGG" id="bfn:OI25_7889"/>
<evidence type="ECO:0000256" key="1">
    <source>
        <dbReference type="SAM" id="SignalP"/>
    </source>
</evidence>
<dbReference type="RefSeq" id="WP_028196999.1">
    <property type="nucleotide sequence ID" value="NZ_CADFGE010000013.1"/>
</dbReference>
<dbReference type="EMBL" id="JANSLM010000008">
    <property type="protein sequence ID" value="MDT8840055.1"/>
    <property type="molecule type" value="Genomic_DNA"/>
</dbReference>
<proteinExistence type="predicted"/>
<dbReference type="InterPro" id="IPR003787">
    <property type="entry name" value="Sulphur_relay_DsrE/F-like"/>
</dbReference>
<dbReference type="EMBL" id="CP010024">
    <property type="protein sequence ID" value="AJZ56098.1"/>
    <property type="molecule type" value="Genomic_DNA"/>
</dbReference>
<evidence type="ECO:0000313" key="2">
    <source>
        <dbReference type="EMBL" id="AJZ56098.1"/>
    </source>
</evidence>
<sequence>MNTLKRIAAAVLLAGCTTAAFAAGSEPAGFWTTPTIQGYGPIHYLPNASFRPDAHHSYRIVFALTQAAKAPGDVNPALDHVARTVNLYTAAGVPLSHLKFVAVAYGAATPLALDDAHYREAYGMANPNLPLIEALKKAGVTVSVCGQAVAEHHFDYGWIANDVTLALSGLTTVTTLESQGYVLMPL</sequence>
<evidence type="ECO:0000313" key="4">
    <source>
        <dbReference type="Proteomes" id="UP000032614"/>
    </source>
</evidence>
<evidence type="ECO:0000313" key="5">
    <source>
        <dbReference type="Proteomes" id="UP001246473"/>
    </source>
</evidence>
<dbReference type="AlphaFoldDB" id="A0AAP5QAE6"/>
<dbReference type="GeneID" id="66513159"/>
<dbReference type="Pfam" id="PF02635">
    <property type="entry name" value="DsrE"/>
    <property type="match status" value="1"/>
</dbReference>
<name>A0AAP5QAE6_9BURK</name>